<feature type="compositionally biased region" description="Basic and acidic residues" evidence="1">
    <location>
        <begin position="479"/>
        <end position="492"/>
    </location>
</feature>
<dbReference type="InterPro" id="IPR032675">
    <property type="entry name" value="LRR_dom_sf"/>
</dbReference>
<evidence type="ECO:0000313" key="4">
    <source>
        <dbReference type="RefSeq" id="XP_027082975.2"/>
    </source>
</evidence>
<reference evidence="4" key="2">
    <citation type="submission" date="2025-08" db="UniProtKB">
        <authorList>
            <consortium name="RefSeq"/>
        </authorList>
    </citation>
    <scope>IDENTIFICATION</scope>
    <source>
        <tissue evidence="4">Leaves</tissue>
    </source>
</reference>
<evidence type="ECO:0000313" key="3">
    <source>
        <dbReference type="Proteomes" id="UP001652660"/>
    </source>
</evidence>
<evidence type="ECO:0000259" key="2">
    <source>
        <dbReference type="Pfam" id="PF25372"/>
    </source>
</evidence>
<protein>
    <submittedName>
        <fullName evidence="4">DNA repair protein rhp7-like</fullName>
    </submittedName>
</protein>
<feature type="domain" description="F-box/LRR-repeat protein 15-like leucin rich repeat" evidence="2">
    <location>
        <begin position="266"/>
        <end position="424"/>
    </location>
</feature>
<dbReference type="RefSeq" id="XP_027082975.2">
    <property type="nucleotide sequence ID" value="XM_027227174.2"/>
</dbReference>
<evidence type="ECO:0000256" key="1">
    <source>
        <dbReference type="SAM" id="MobiDB-lite"/>
    </source>
</evidence>
<dbReference type="GO" id="GO:0031146">
    <property type="term" value="P:SCF-dependent proteasomal ubiquitin-dependent protein catabolic process"/>
    <property type="evidence" value="ECO:0007669"/>
    <property type="project" value="TreeGrafter"/>
</dbReference>
<dbReference type="GeneID" id="113705352"/>
<dbReference type="Pfam" id="PF25372">
    <property type="entry name" value="DUF7885"/>
    <property type="match status" value="1"/>
</dbReference>
<proteinExistence type="predicted"/>
<name>A0A6P6TXA2_COFAR</name>
<dbReference type="InterPro" id="IPR057207">
    <property type="entry name" value="FBXL15_LRR"/>
</dbReference>
<dbReference type="OrthoDB" id="10257471at2759"/>
<dbReference type="AlphaFoldDB" id="A0A6P6TXA2"/>
<gene>
    <name evidence="4" type="primary">LOC113705352</name>
</gene>
<feature type="region of interest" description="Disordered" evidence="1">
    <location>
        <begin position="457"/>
        <end position="492"/>
    </location>
</feature>
<dbReference type="GO" id="GO:0019005">
    <property type="term" value="C:SCF ubiquitin ligase complex"/>
    <property type="evidence" value="ECO:0007669"/>
    <property type="project" value="TreeGrafter"/>
</dbReference>
<dbReference type="Proteomes" id="UP001652660">
    <property type="component" value="Chromosome 8c"/>
</dbReference>
<dbReference type="SMART" id="SM00367">
    <property type="entry name" value="LRR_CC"/>
    <property type="match status" value="6"/>
</dbReference>
<dbReference type="PANTHER" id="PTHR13318:SF101">
    <property type="entry name" value="F-BOX_LRR PROTEIN"/>
    <property type="match status" value="1"/>
</dbReference>
<dbReference type="Gene3D" id="3.80.10.10">
    <property type="entry name" value="Ribonuclease Inhibitor"/>
    <property type="match status" value="2"/>
</dbReference>
<organism evidence="3 4">
    <name type="scientific">Coffea arabica</name>
    <name type="common">Arabian coffee</name>
    <dbReference type="NCBI Taxonomy" id="13443"/>
    <lineage>
        <taxon>Eukaryota</taxon>
        <taxon>Viridiplantae</taxon>
        <taxon>Streptophyta</taxon>
        <taxon>Embryophyta</taxon>
        <taxon>Tracheophyta</taxon>
        <taxon>Spermatophyta</taxon>
        <taxon>Magnoliopsida</taxon>
        <taxon>eudicotyledons</taxon>
        <taxon>Gunneridae</taxon>
        <taxon>Pentapetalae</taxon>
        <taxon>asterids</taxon>
        <taxon>lamiids</taxon>
        <taxon>Gentianales</taxon>
        <taxon>Rubiaceae</taxon>
        <taxon>Ixoroideae</taxon>
        <taxon>Gardenieae complex</taxon>
        <taxon>Bertiereae - Coffeeae clade</taxon>
        <taxon>Coffeeae</taxon>
        <taxon>Coffea</taxon>
    </lineage>
</organism>
<sequence length="492" mass="54676">MEEKELIFYGPFYAALLRVRDRISRLADGEELIQWEGSNDASGSRLRPVPSLEYLSLQALAQNAGHIMSLGYAPDSLGRRLGYMICNLRKMDIRIFELFVGTYQREIRVKDCSLLTGDQVLKTLRNLNDPKSLKVLQLEQCTQFAADTVIKKALAWYSNSLPSLRVISLEGACQLSPTGLKALVMSAPALSSVNLSHCALLTNVGIKILANSLKSTLRELNISYCPKIDAMDVHLSLMELEHLEALSVAGIYAVCDRFVSYILCALGHNIKKLDFADCPSLTKYALQHIAHYSRGLLPLNLSNLVGLPNMGLEYLGDGCRRIETLKLCANRFSDDTIAAFLEASGQSLKELSLNHVKEVGSQTAYSIAKYSTNLLSLDLSGCKKITDQALGLIVDSCKSLKLLKLFCCTQITDVFLNRHSNPMVHIVGLQSTSSRDIVSHFESSEDFLEYSPLKFLSDDTDRKNSGSSEPVLKKRRQGKLMEAETEFSMKRK</sequence>
<dbReference type="PANTHER" id="PTHR13318">
    <property type="entry name" value="PARTNER OF PAIRED, ISOFORM B-RELATED"/>
    <property type="match status" value="1"/>
</dbReference>
<reference evidence="3" key="1">
    <citation type="journal article" date="2025" name="Foods">
        <title>Unveiling the Microbial Signatures of Arabica Coffee Cherries: Insights into Ripeness Specific Diversity, Functional Traits, and Implications for Quality and Safety.</title>
        <authorList>
            <consortium name="RefSeq"/>
            <person name="Tenea G.N."/>
            <person name="Cifuentes V."/>
            <person name="Reyes P."/>
            <person name="Cevallos-Vallejos M."/>
        </authorList>
    </citation>
    <scope>NUCLEOTIDE SEQUENCE [LARGE SCALE GENOMIC DNA]</scope>
</reference>
<accession>A0A6P6TXA2</accession>
<keyword evidence="3" id="KW-1185">Reference proteome</keyword>
<dbReference type="InterPro" id="IPR006553">
    <property type="entry name" value="Leu-rich_rpt_Cys-con_subtyp"/>
</dbReference>
<dbReference type="SUPFAM" id="SSF52047">
    <property type="entry name" value="RNI-like"/>
    <property type="match status" value="1"/>
</dbReference>